<feature type="domain" description="Competence protein CoiA nuclease-like" evidence="1">
    <location>
        <begin position="67"/>
        <end position="210"/>
    </location>
</feature>
<evidence type="ECO:0000259" key="3">
    <source>
        <dbReference type="Pfam" id="PF25166"/>
    </source>
</evidence>
<evidence type="ECO:0000259" key="1">
    <source>
        <dbReference type="Pfam" id="PF06054"/>
    </source>
</evidence>
<dbReference type="PIRSF" id="PIRSF007487">
    <property type="entry name" value="Competence-induced_CoiA_bac"/>
    <property type="match status" value="1"/>
</dbReference>
<gene>
    <name evidence="4" type="ORF">B1B05_15320</name>
    <name evidence="5" type="ORF">SAMN05443094_10854</name>
</gene>
<dbReference type="OrthoDB" id="3784230at2"/>
<dbReference type="Proteomes" id="UP000186385">
    <property type="component" value="Unassembled WGS sequence"/>
</dbReference>
<keyword evidence="7" id="KW-1185">Reference proteome</keyword>
<protein>
    <submittedName>
        <fullName evidence="5">Competence protein CoiA-like family, contains a predicted nuclease domain</fullName>
    </submittedName>
</protein>
<reference evidence="5 6" key="1">
    <citation type="submission" date="2017-01" db="EMBL/GenBank/DDBJ databases">
        <authorList>
            <person name="Mah S.A."/>
            <person name="Swanson W.J."/>
            <person name="Moy G.W."/>
            <person name="Vacquier V.D."/>
        </authorList>
    </citation>
    <scope>NUCLEOTIDE SEQUENCE [LARGE SCALE GENOMIC DNA]</scope>
    <source>
        <strain evidence="5 6">NIO-1016</strain>
    </source>
</reference>
<dbReference type="Pfam" id="PF25166">
    <property type="entry name" value="CoiA_C"/>
    <property type="match status" value="1"/>
</dbReference>
<reference evidence="4" key="3">
    <citation type="submission" date="2017-03" db="EMBL/GenBank/DDBJ databases">
        <authorList>
            <person name="Dastager S.G."/>
            <person name="Neurgaonkar P.S."/>
            <person name="Dharne M.S."/>
        </authorList>
    </citation>
    <scope>NUCLEOTIDE SEQUENCE</scope>
    <source>
        <strain evidence="4">DSM 25145</strain>
    </source>
</reference>
<feature type="domain" description="Competence protein CoiA C-terminal" evidence="3">
    <location>
        <begin position="223"/>
        <end position="291"/>
    </location>
</feature>
<reference evidence="7" key="2">
    <citation type="submission" date="2017-03" db="EMBL/GenBank/DDBJ databases">
        <title>Bacillus sp. V-88(T) DSM27956, whole genome shotgun sequencing project.</title>
        <authorList>
            <person name="Dastager S.G."/>
            <person name="Neurgaonkar P.S."/>
            <person name="Dharne M.S."/>
        </authorList>
    </citation>
    <scope>NUCLEOTIDE SEQUENCE [LARGE SCALE GENOMIC DNA]</scope>
    <source>
        <strain evidence="7">DSM 25145</strain>
    </source>
</reference>
<evidence type="ECO:0000313" key="7">
    <source>
        <dbReference type="Proteomes" id="UP000215545"/>
    </source>
</evidence>
<sequence length="373" mass="42302">MLSAVDAHGEAVVLAGPQAKALATRLKEIPHFCPQCESPVIVKAGEINIPHFAHVSSTSCDSFSEPESPRHLAGKSDLFQWITKTAEAQMEARLPDQSQRPDILTGRIAVEYQCSSIPASLFKERTDKYTAKNLTPFWIYGGKAVERKGTYIKLSPFQRLFLRYNAQLGFYFISYCPDRKMFTIFEHIMPLTPSLCTASCRFAKVEDMTFPPSIPFKAAAPFPLQAFFDEKRRWIDQSLYFQQGRSHPFFKAVYASRRNPYLLPEFVGLPVPSGMSIRSHPIEWQFYLLAEQHKRPVEDIIRSRIKAGHLKEQPLPLAPDVTPEAAAAEYMALINELGISNATADSSTMFHKLQKEEQFVKVFGEKLTSRLMF</sequence>
<evidence type="ECO:0000313" key="6">
    <source>
        <dbReference type="Proteomes" id="UP000186385"/>
    </source>
</evidence>
<dbReference type="STRING" id="1017273.SAMN05443094_10854"/>
<evidence type="ECO:0000259" key="2">
    <source>
        <dbReference type="Pfam" id="PF25164"/>
    </source>
</evidence>
<accession>A0A1N7AVQ6</accession>
<proteinExistence type="predicted"/>
<evidence type="ECO:0000313" key="4">
    <source>
        <dbReference type="EMBL" id="OXS75101.1"/>
    </source>
</evidence>
<dbReference type="Pfam" id="PF06054">
    <property type="entry name" value="CoiA_nuc"/>
    <property type="match status" value="1"/>
</dbReference>
<dbReference type="EMBL" id="MWSK01000008">
    <property type="protein sequence ID" value="OXS75101.1"/>
    <property type="molecule type" value="Genomic_DNA"/>
</dbReference>
<evidence type="ECO:0000313" key="5">
    <source>
        <dbReference type="EMBL" id="SIR43199.1"/>
    </source>
</evidence>
<dbReference type="InterPro" id="IPR010330">
    <property type="entry name" value="CoiA_nuc"/>
</dbReference>
<name>A0A1N7AVQ6_9BACI</name>
<dbReference type="Pfam" id="PF25164">
    <property type="entry name" value="CoiA_N"/>
    <property type="match status" value="1"/>
</dbReference>
<organism evidence="5 6">
    <name type="scientific">Domibacillus enclensis</name>
    <dbReference type="NCBI Taxonomy" id="1017273"/>
    <lineage>
        <taxon>Bacteria</taxon>
        <taxon>Bacillati</taxon>
        <taxon>Bacillota</taxon>
        <taxon>Bacilli</taxon>
        <taxon>Bacillales</taxon>
        <taxon>Bacillaceae</taxon>
        <taxon>Domibacillus</taxon>
    </lineage>
</organism>
<dbReference type="RefSeq" id="WP_052698424.1">
    <property type="nucleotide sequence ID" value="NZ_FTLX01000008.1"/>
</dbReference>
<dbReference type="AlphaFoldDB" id="A0A1N7AVQ6"/>
<dbReference type="InterPro" id="IPR057253">
    <property type="entry name" value="CoiA-like_N"/>
</dbReference>
<dbReference type="InterPro" id="IPR057252">
    <property type="entry name" value="CoiA_C"/>
</dbReference>
<dbReference type="EMBL" id="FTLX01000008">
    <property type="protein sequence ID" value="SIR43199.1"/>
    <property type="molecule type" value="Genomic_DNA"/>
</dbReference>
<dbReference type="InterPro" id="IPR021176">
    <property type="entry name" value="Competence-induced_CoiA"/>
</dbReference>
<feature type="domain" description="Competence protein CoiA-like N-terminal" evidence="2">
    <location>
        <begin position="24"/>
        <end position="62"/>
    </location>
</feature>
<dbReference type="Proteomes" id="UP000215545">
    <property type="component" value="Unassembled WGS sequence"/>
</dbReference>